<dbReference type="PANTHER" id="PTHR14269:SF61">
    <property type="entry name" value="CDP-DIACYLGLYCEROL--SERINE O-PHOSPHATIDYLTRANSFERASE"/>
    <property type="match status" value="1"/>
</dbReference>
<dbReference type="PROSITE" id="PS00379">
    <property type="entry name" value="CDP_ALCOHOL_P_TRANSF"/>
    <property type="match status" value="1"/>
</dbReference>
<dbReference type="Gene3D" id="1.20.120.1760">
    <property type="match status" value="1"/>
</dbReference>
<dbReference type="InterPro" id="IPR043130">
    <property type="entry name" value="CDP-OH_PTrfase_TM_dom"/>
</dbReference>
<keyword evidence="3" id="KW-0444">Lipid biosynthesis</keyword>
<keyword evidence="9" id="KW-0594">Phospholipid biosynthesis</keyword>
<dbReference type="GO" id="GO:0008654">
    <property type="term" value="P:phospholipid biosynthetic process"/>
    <property type="evidence" value="ECO:0007669"/>
    <property type="project" value="UniProtKB-KW"/>
</dbReference>
<protein>
    <submittedName>
        <fullName evidence="13">CDP-diacylglycerol---serine O-phosphatidyltransferase</fullName>
    </submittedName>
</protein>
<feature type="transmembrane region" description="Helical" evidence="12">
    <location>
        <begin position="81"/>
        <end position="99"/>
    </location>
</feature>
<evidence type="ECO:0000256" key="9">
    <source>
        <dbReference type="ARBA" id="ARBA00023209"/>
    </source>
</evidence>
<evidence type="ECO:0000256" key="3">
    <source>
        <dbReference type="ARBA" id="ARBA00022516"/>
    </source>
</evidence>
<dbReference type="Pfam" id="PF01066">
    <property type="entry name" value="CDP-OH_P_transf"/>
    <property type="match status" value="1"/>
</dbReference>
<evidence type="ECO:0000256" key="8">
    <source>
        <dbReference type="ARBA" id="ARBA00023136"/>
    </source>
</evidence>
<evidence type="ECO:0000256" key="5">
    <source>
        <dbReference type="ARBA" id="ARBA00022692"/>
    </source>
</evidence>
<feature type="transmembrane region" description="Helical" evidence="12">
    <location>
        <begin position="42"/>
        <end position="60"/>
    </location>
</feature>
<feature type="transmembrane region" description="Helical" evidence="12">
    <location>
        <begin position="14"/>
        <end position="36"/>
    </location>
</feature>
<keyword evidence="6 12" id="KW-1133">Transmembrane helix</keyword>
<keyword evidence="7" id="KW-0443">Lipid metabolism</keyword>
<evidence type="ECO:0000256" key="2">
    <source>
        <dbReference type="ARBA" id="ARBA00010441"/>
    </source>
</evidence>
<comment type="subcellular location">
    <subcellularLocation>
        <location evidence="1">Membrane</location>
        <topology evidence="1">Multi-pass membrane protein</topology>
    </subcellularLocation>
</comment>
<evidence type="ECO:0000256" key="11">
    <source>
        <dbReference type="RuleBase" id="RU003750"/>
    </source>
</evidence>
<feature type="transmembrane region" description="Helical" evidence="12">
    <location>
        <begin position="175"/>
        <end position="196"/>
    </location>
</feature>
<comment type="similarity">
    <text evidence="2 11">Belongs to the CDP-alcohol phosphatidyltransferase class-I family.</text>
</comment>
<accession>A0A1H9V6Q5</accession>
<dbReference type="AlphaFoldDB" id="A0A1H9V6Q5"/>
<dbReference type="STRING" id="641238.SAMN04490244_106262"/>
<dbReference type="InterPro" id="IPR048254">
    <property type="entry name" value="CDP_ALCOHOL_P_TRANSF_CS"/>
</dbReference>
<keyword evidence="5 12" id="KW-0812">Transmembrane</keyword>
<keyword evidence="10" id="KW-1208">Phospholipid metabolism</keyword>
<dbReference type="PANTHER" id="PTHR14269">
    <property type="entry name" value="CDP-DIACYLGLYCEROL--GLYCEROL-3-PHOSPHATE 3-PHOSPHATIDYLTRANSFERASE-RELATED"/>
    <property type="match status" value="1"/>
</dbReference>
<dbReference type="GO" id="GO:0016780">
    <property type="term" value="F:phosphotransferase activity, for other substituted phosphate groups"/>
    <property type="evidence" value="ECO:0007669"/>
    <property type="project" value="InterPro"/>
</dbReference>
<dbReference type="GO" id="GO:0016020">
    <property type="term" value="C:membrane"/>
    <property type="evidence" value="ECO:0007669"/>
    <property type="project" value="UniProtKB-SubCell"/>
</dbReference>
<dbReference type="InterPro" id="IPR050324">
    <property type="entry name" value="CDP-alcohol_PTase-I"/>
</dbReference>
<evidence type="ECO:0000256" key="6">
    <source>
        <dbReference type="ARBA" id="ARBA00022989"/>
    </source>
</evidence>
<feature type="transmembrane region" description="Helical" evidence="12">
    <location>
        <begin position="143"/>
        <end position="163"/>
    </location>
</feature>
<evidence type="ECO:0000313" key="14">
    <source>
        <dbReference type="Proteomes" id="UP000198885"/>
    </source>
</evidence>
<keyword evidence="4 11" id="KW-0808">Transferase</keyword>
<evidence type="ECO:0000256" key="10">
    <source>
        <dbReference type="ARBA" id="ARBA00023264"/>
    </source>
</evidence>
<evidence type="ECO:0000256" key="12">
    <source>
        <dbReference type="SAM" id="Phobius"/>
    </source>
</evidence>
<name>A0A1H9V6Q5_9RHOB</name>
<keyword evidence="14" id="KW-1185">Reference proteome</keyword>
<dbReference type="RefSeq" id="WP_177190455.1">
    <property type="nucleotide sequence ID" value="NZ_CBDDGO010000004.1"/>
</dbReference>
<gene>
    <name evidence="13" type="ORF">SAMN04490244_106262</name>
</gene>
<evidence type="ECO:0000313" key="13">
    <source>
        <dbReference type="EMBL" id="SES16933.1"/>
    </source>
</evidence>
<feature type="transmembrane region" description="Helical" evidence="12">
    <location>
        <begin position="208"/>
        <end position="238"/>
    </location>
</feature>
<keyword evidence="8 12" id="KW-0472">Membrane</keyword>
<evidence type="ECO:0000256" key="7">
    <source>
        <dbReference type="ARBA" id="ARBA00023098"/>
    </source>
</evidence>
<proteinExistence type="inferred from homology"/>
<evidence type="ECO:0000256" key="1">
    <source>
        <dbReference type="ARBA" id="ARBA00004141"/>
    </source>
</evidence>
<sequence>MIERPEPKKLRKEFALFHLVPNMLTVAAICAGLTAIRLGVHGAYLEAVLLILAAAVLDGLDGRLARLMGSDSRMGAELDSLADFLNFGIATPLLLYFWALQDAGGAGWLSVLIFAVCAVMRLARFNVAGKSDIPADEDSKKYFVGVPSPAGALMSMMPMYVSFAFTDAPLLPDALIGAWMIAMGLLMISRVPTWSFKATRISRENVKFFLVGFAALCAALLTFAWVALTALCLIYAGAVTWTLVDDRLKKKRGH</sequence>
<organism evidence="13 14">
    <name type="scientific">Tranquillimonas rosea</name>
    <dbReference type="NCBI Taxonomy" id="641238"/>
    <lineage>
        <taxon>Bacteria</taxon>
        <taxon>Pseudomonadati</taxon>
        <taxon>Pseudomonadota</taxon>
        <taxon>Alphaproteobacteria</taxon>
        <taxon>Rhodobacterales</taxon>
        <taxon>Roseobacteraceae</taxon>
        <taxon>Tranquillimonas</taxon>
    </lineage>
</organism>
<evidence type="ECO:0000256" key="4">
    <source>
        <dbReference type="ARBA" id="ARBA00022679"/>
    </source>
</evidence>
<reference evidence="13 14" key="1">
    <citation type="submission" date="2016-10" db="EMBL/GenBank/DDBJ databases">
        <authorList>
            <person name="de Groot N.N."/>
        </authorList>
    </citation>
    <scope>NUCLEOTIDE SEQUENCE [LARGE SCALE GENOMIC DNA]</scope>
    <source>
        <strain evidence="13 14">DSM 23042</strain>
    </source>
</reference>
<dbReference type="Proteomes" id="UP000198885">
    <property type="component" value="Unassembled WGS sequence"/>
</dbReference>
<dbReference type="InterPro" id="IPR000462">
    <property type="entry name" value="CDP-OH_P_trans"/>
</dbReference>
<feature type="transmembrane region" description="Helical" evidence="12">
    <location>
        <begin position="105"/>
        <end position="123"/>
    </location>
</feature>
<dbReference type="EMBL" id="FOGU01000006">
    <property type="protein sequence ID" value="SES16933.1"/>
    <property type="molecule type" value="Genomic_DNA"/>
</dbReference>